<gene>
    <name evidence="3" type="ORF">CC80DRAFT_533578</name>
</gene>
<keyword evidence="4" id="KW-1185">Reference proteome</keyword>
<dbReference type="InterPro" id="IPR018535">
    <property type="entry name" value="DUF1996"/>
</dbReference>
<dbReference type="EMBL" id="ML976985">
    <property type="protein sequence ID" value="KAF1959457.1"/>
    <property type="molecule type" value="Genomic_DNA"/>
</dbReference>
<dbReference type="AlphaFoldDB" id="A0A6A5UEC0"/>
<evidence type="ECO:0000256" key="1">
    <source>
        <dbReference type="SAM" id="SignalP"/>
    </source>
</evidence>
<evidence type="ECO:0000313" key="3">
    <source>
        <dbReference type="EMBL" id="KAF1959457.1"/>
    </source>
</evidence>
<dbReference type="PANTHER" id="PTHR43662:SF2">
    <property type="entry name" value="DUF1996 DOMAIN-CONTAINING PROTEIN"/>
    <property type="match status" value="1"/>
</dbReference>
<feature type="signal peptide" evidence="1">
    <location>
        <begin position="1"/>
        <end position="17"/>
    </location>
</feature>
<dbReference type="Pfam" id="PF09362">
    <property type="entry name" value="DUF1996"/>
    <property type="match status" value="1"/>
</dbReference>
<dbReference type="PANTHER" id="PTHR43662">
    <property type="match status" value="1"/>
</dbReference>
<feature type="domain" description="DUF1996" evidence="2">
    <location>
        <begin position="37"/>
        <end position="288"/>
    </location>
</feature>
<keyword evidence="1" id="KW-0732">Signal</keyword>
<proteinExistence type="predicted"/>
<dbReference type="OrthoDB" id="74764at2759"/>
<reference evidence="3" key="1">
    <citation type="journal article" date="2020" name="Stud. Mycol.">
        <title>101 Dothideomycetes genomes: a test case for predicting lifestyles and emergence of pathogens.</title>
        <authorList>
            <person name="Haridas S."/>
            <person name="Albert R."/>
            <person name="Binder M."/>
            <person name="Bloem J."/>
            <person name="Labutti K."/>
            <person name="Salamov A."/>
            <person name="Andreopoulos B."/>
            <person name="Baker S."/>
            <person name="Barry K."/>
            <person name="Bills G."/>
            <person name="Bluhm B."/>
            <person name="Cannon C."/>
            <person name="Castanera R."/>
            <person name="Culley D."/>
            <person name="Daum C."/>
            <person name="Ezra D."/>
            <person name="Gonzalez J."/>
            <person name="Henrissat B."/>
            <person name="Kuo A."/>
            <person name="Liang C."/>
            <person name="Lipzen A."/>
            <person name="Lutzoni F."/>
            <person name="Magnuson J."/>
            <person name="Mondo S."/>
            <person name="Nolan M."/>
            <person name="Ohm R."/>
            <person name="Pangilinan J."/>
            <person name="Park H.-J."/>
            <person name="Ramirez L."/>
            <person name="Alfaro M."/>
            <person name="Sun H."/>
            <person name="Tritt A."/>
            <person name="Yoshinaga Y."/>
            <person name="Zwiers L.-H."/>
            <person name="Turgeon B."/>
            <person name="Goodwin S."/>
            <person name="Spatafora J."/>
            <person name="Crous P."/>
            <person name="Grigoriev I."/>
        </authorList>
    </citation>
    <scope>NUCLEOTIDE SEQUENCE</scope>
    <source>
        <strain evidence="3">CBS 675.92</strain>
    </source>
</reference>
<name>A0A6A5UEC0_9PLEO</name>
<sequence>MHWKGIFLALLAEYVSGQSRAPMMRFECSQLVVDRIDPLVNPGTTPSPHLHQIVGGNSFNATMDPKTHDLPSASTCTSCTFSEDFSNYWTAVLFFRARNGTFKRVPQYVSEGLKGNGGITIYYIPSTNNKTAVTAFKPGFRMLVGDAMASKPGQARKVCHRCMPATGDNSNINCGSPDAQTLPTKFCAGGIRSIITFPTCWDGTNLDSPDHMSHLAYATGSGATDVGPTGTCPKTHPVAIPQVMYEVMWDTRPFNDKALWPADGSQPFVWSTGDQHGYSQHGDYVFGWKDDTLQRAMNARCDGDVCKELKTQTAEEANKCTIPRTVNEDYDGWLTTLPGDRMLF</sequence>
<dbReference type="Proteomes" id="UP000800035">
    <property type="component" value="Unassembled WGS sequence"/>
</dbReference>
<organism evidence="3 4">
    <name type="scientific">Byssothecium circinans</name>
    <dbReference type="NCBI Taxonomy" id="147558"/>
    <lineage>
        <taxon>Eukaryota</taxon>
        <taxon>Fungi</taxon>
        <taxon>Dikarya</taxon>
        <taxon>Ascomycota</taxon>
        <taxon>Pezizomycotina</taxon>
        <taxon>Dothideomycetes</taxon>
        <taxon>Pleosporomycetidae</taxon>
        <taxon>Pleosporales</taxon>
        <taxon>Massarineae</taxon>
        <taxon>Massarinaceae</taxon>
        <taxon>Byssothecium</taxon>
    </lineage>
</organism>
<feature type="chain" id="PRO_5025562044" description="DUF1996 domain-containing protein" evidence="1">
    <location>
        <begin position="18"/>
        <end position="344"/>
    </location>
</feature>
<protein>
    <recommendedName>
        <fullName evidence="2">DUF1996 domain-containing protein</fullName>
    </recommendedName>
</protein>
<evidence type="ECO:0000259" key="2">
    <source>
        <dbReference type="Pfam" id="PF09362"/>
    </source>
</evidence>
<evidence type="ECO:0000313" key="4">
    <source>
        <dbReference type="Proteomes" id="UP000800035"/>
    </source>
</evidence>
<accession>A0A6A5UEC0</accession>